<dbReference type="InterPro" id="IPR052924">
    <property type="entry name" value="OsmC/Ohr_hydroprdx_reductase"/>
</dbReference>
<organism evidence="1 2">
    <name type="scientific">Labilibaculum manganireducens</name>
    <dbReference type="NCBI Taxonomy" id="1940525"/>
    <lineage>
        <taxon>Bacteria</taxon>
        <taxon>Pseudomonadati</taxon>
        <taxon>Bacteroidota</taxon>
        <taxon>Bacteroidia</taxon>
        <taxon>Marinilabiliales</taxon>
        <taxon>Marinifilaceae</taxon>
        <taxon>Labilibaculum</taxon>
    </lineage>
</organism>
<dbReference type="SUPFAM" id="SSF82784">
    <property type="entry name" value="OsmC-like"/>
    <property type="match status" value="1"/>
</dbReference>
<dbReference type="InterPro" id="IPR036102">
    <property type="entry name" value="OsmC/Ohrsf"/>
</dbReference>
<sequence>MKATTTWTQGTSSIITDNRGHEVTIDLPEGKGGEDLGATAFELCLMSYSGCVNTIFNIVAKKMRIEFTTLEVDTTGYQKDGAPTFTDVEVELRIDSNASDEKIDKCLQQTLKMCPVGVLFHQAGVNTTYKIEKLQKA</sequence>
<gene>
    <name evidence="1" type="ORF">BZG01_13565</name>
</gene>
<dbReference type="Gene3D" id="3.30.300.20">
    <property type="match status" value="1"/>
</dbReference>
<name>A0A2N3I4Q2_9BACT</name>
<dbReference type="InterPro" id="IPR003718">
    <property type="entry name" value="OsmC/Ohr_fam"/>
</dbReference>
<keyword evidence="2" id="KW-1185">Reference proteome</keyword>
<protein>
    <recommendedName>
        <fullName evidence="3">Osmotically inducible protein OsmC</fullName>
    </recommendedName>
</protein>
<dbReference type="EMBL" id="MVDE01000020">
    <property type="protein sequence ID" value="PKQ65278.1"/>
    <property type="molecule type" value="Genomic_DNA"/>
</dbReference>
<dbReference type="AlphaFoldDB" id="A0A2N3I4Q2"/>
<evidence type="ECO:0000313" key="1">
    <source>
        <dbReference type="EMBL" id="PKQ65278.1"/>
    </source>
</evidence>
<dbReference type="PANTHER" id="PTHR35368">
    <property type="entry name" value="HYDROPEROXIDE REDUCTASE"/>
    <property type="match status" value="1"/>
</dbReference>
<evidence type="ECO:0008006" key="3">
    <source>
        <dbReference type="Google" id="ProtNLM"/>
    </source>
</evidence>
<dbReference type="InterPro" id="IPR015946">
    <property type="entry name" value="KH_dom-like_a/b"/>
</dbReference>
<dbReference type="PANTHER" id="PTHR35368:SF1">
    <property type="entry name" value="HYDROPEROXIDE REDUCTASE"/>
    <property type="match status" value="1"/>
</dbReference>
<reference evidence="1 2" key="1">
    <citation type="journal article" date="2017" name="Front. Microbiol.">
        <title>Labilibaculum manganireducens gen. nov., sp. nov. and Labilibaculum filiforme sp. nov., Novel Bacteroidetes Isolated from Subsurface Sediments of the Baltic Sea.</title>
        <authorList>
            <person name="Vandieken V."/>
            <person name="Marshall I.P."/>
            <person name="Niemann H."/>
            <person name="Engelen B."/>
            <person name="Cypionka H."/>
        </authorList>
    </citation>
    <scope>NUCLEOTIDE SEQUENCE [LARGE SCALE GENOMIC DNA]</scope>
    <source>
        <strain evidence="1 2">59.10-2M</strain>
    </source>
</reference>
<dbReference type="Pfam" id="PF02566">
    <property type="entry name" value="OsmC"/>
    <property type="match status" value="1"/>
</dbReference>
<comment type="caution">
    <text evidence="1">The sequence shown here is derived from an EMBL/GenBank/DDBJ whole genome shotgun (WGS) entry which is preliminary data.</text>
</comment>
<proteinExistence type="predicted"/>
<accession>A0A2N3I4Q2</accession>
<evidence type="ECO:0000313" key="2">
    <source>
        <dbReference type="Proteomes" id="UP000233618"/>
    </source>
</evidence>
<dbReference type="Proteomes" id="UP000233618">
    <property type="component" value="Unassembled WGS sequence"/>
</dbReference>
<dbReference type="RefSeq" id="WP_101310386.1">
    <property type="nucleotide sequence ID" value="NZ_CAXXEE010000003.1"/>
</dbReference>